<evidence type="ECO:0000256" key="4">
    <source>
        <dbReference type="ARBA" id="ARBA00023157"/>
    </source>
</evidence>
<feature type="non-terminal residue" evidence="8">
    <location>
        <position position="1"/>
    </location>
</feature>
<evidence type="ECO:0000256" key="3">
    <source>
        <dbReference type="ARBA" id="ARBA00022737"/>
    </source>
</evidence>
<dbReference type="InterPro" id="IPR049883">
    <property type="entry name" value="NOTCH1_EGF-like"/>
</dbReference>
<dbReference type="InterPro" id="IPR000742">
    <property type="entry name" value="EGF"/>
</dbReference>
<proteinExistence type="predicted"/>
<feature type="compositionally biased region" description="Polar residues" evidence="6">
    <location>
        <begin position="1"/>
        <end position="23"/>
    </location>
</feature>
<dbReference type="Pfam" id="PF07645">
    <property type="entry name" value="EGF_CA"/>
    <property type="match status" value="1"/>
</dbReference>
<sequence length="305" mass="33588">YDEASASTEAPSALSDSTDTPLTASGYHGVKDNDNLDNDEDNLTAGAQQIPPKRDNSQTHFTDPTLTLYTSITPTVGTETGRGASRRNVDAQTPAGARQLQEEEYDEEDVIITLPVVRDSQPKLYRRAKVKSPQYPSSSNISYSSQSPGELLLEVSVELSLKPSYHEESSSLKNALDVMVREALGRLPLKSLDFKRQKKLSSGFFFIIWLWFEKTASVTELQSHLLRIQGQTVQSQTSSARGIIASLSTEDINECATQMVLCDPHSECVNQFGSYSCRCLHGYSEDHGMGTRVCVKSPEPGKVFI</sequence>
<accession>A0A553NG60</accession>
<evidence type="ECO:0000259" key="7">
    <source>
        <dbReference type="PROSITE" id="PS50026"/>
    </source>
</evidence>
<dbReference type="Proteomes" id="UP000316079">
    <property type="component" value="Unassembled WGS sequence"/>
</dbReference>
<dbReference type="InterPro" id="IPR000152">
    <property type="entry name" value="EGF-type_Asp/Asn_hydroxyl_site"/>
</dbReference>
<dbReference type="AlphaFoldDB" id="A0A553NG60"/>
<organism evidence="8 9">
    <name type="scientific">Danionella cerebrum</name>
    <dbReference type="NCBI Taxonomy" id="2873325"/>
    <lineage>
        <taxon>Eukaryota</taxon>
        <taxon>Metazoa</taxon>
        <taxon>Chordata</taxon>
        <taxon>Craniata</taxon>
        <taxon>Vertebrata</taxon>
        <taxon>Euteleostomi</taxon>
        <taxon>Actinopterygii</taxon>
        <taxon>Neopterygii</taxon>
        <taxon>Teleostei</taxon>
        <taxon>Ostariophysi</taxon>
        <taxon>Cypriniformes</taxon>
        <taxon>Danionidae</taxon>
        <taxon>Danioninae</taxon>
        <taxon>Danionella</taxon>
    </lineage>
</organism>
<keyword evidence="9" id="KW-1185">Reference proteome</keyword>
<protein>
    <recommendedName>
        <fullName evidence="7">EGF-like domain-containing protein</fullName>
    </recommendedName>
</protein>
<dbReference type="STRING" id="623744.A0A553NG60"/>
<feature type="domain" description="EGF-like" evidence="7">
    <location>
        <begin position="251"/>
        <end position="289"/>
    </location>
</feature>
<keyword evidence="4" id="KW-1015">Disulfide bond</keyword>
<comment type="caution">
    <text evidence="8">The sequence shown here is derived from an EMBL/GenBank/DDBJ whole genome shotgun (WGS) entry which is preliminary data.</text>
</comment>
<dbReference type="InterPro" id="IPR001881">
    <property type="entry name" value="EGF-like_Ca-bd_dom"/>
</dbReference>
<feature type="compositionally biased region" description="Polar residues" evidence="6">
    <location>
        <begin position="58"/>
        <end position="78"/>
    </location>
</feature>
<reference evidence="8 9" key="1">
    <citation type="journal article" date="2019" name="Sci. Data">
        <title>Hybrid genome assembly and annotation of Danionella translucida.</title>
        <authorList>
            <person name="Kadobianskyi M."/>
            <person name="Schulze L."/>
            <person name="Schuelke M."/>
            <person name="Judkewitz B."/>
        </authorList>
    </citation>
    <scope>NUCLEOTIDE SEQUENCE [LARGE SCALE GENOMIC DNA]</scope>
    <source>
        <strain evidence="8 9">Bolton</strain>
    </source>
</reference>
<evidence type="ECO:0000313" key="8">
    <source>
        <dbReference type="EMBL" id="TRY64427.1"/>
    </source>
</evidence>
<dbReference type="PROSITE" id="PS00010">
    <property type="entry name" value="ASX_HYDROXYL"/>
    <property type="match status" value="1"/>
</dbReference>
<evidence type="ECO:0000256" key="1">
    <source>
        <dbReference type="ARBA" id="ARBA00022536"/>
    </source>
</evidence>
<dbReference type="PROSITE" id="PS01187">
    <property type="entry name" value="EGF_CA"/>
    <property type="match status" value="1"/>
</dbReference>
<dbReference type="FunFam" id="2.10.25.10:FF:000038">
    <property type="entry name" value="Fibrillin 2"/>
    <property type="match status" value="1"/>
</dbReference>
<dbReference type="InterPro" id="IPR018097">
    <property type="entry name" value="EGF_Ca-bd_CS"/>
</dbReference>
<dbReference type="GO" id="GO:0030855">
    <property type="term" value="P:epithelial cell differentiation"/>
    <property type="evidence" value="ECO:0007669"/>
    <property type="project" value="UniProtKB-ARBA"/>
</dbReference>
<feature type="region of interest" description="Disordered" evidence="6">
    <location>
        <begin position="1"/>
        <end position="102"/>
    </location>
</feature>
<dbReference type="SUPFAM" id="SSF57196">
    <property type="entry name" value="EGF/Laminin"/>
    <property type="match status" value="1"/>
</dbReference>
<comment type="caution">
    <text evidence="5">Lacks conserved residue(s) required for the propagation of feature annotation.</text>
</comment>
<keyword evidence="1 5" id="KW-0245">EGF-like domain</keyword>
<dbReference type="GO" id="GO:0005509">
    <property type="term" value="F:calcium ion binding"/>
    <property type="evidence" value="ECO:0007669"/>
    <property type="project" value="InterPro"/>
</dbReference>
<evidence type="ECO:0000256" key="2">
    <source>
        <dbReference type="ARBA" id="ARBA00022729"/>
    </source>
</evidence>
<dbReference type="SMART" id="SM00179">
    <property type="entry name" value="EGF_CA"/>
    <property type="match status" value="1"/>
</dbReference>
<evidence type="ECO:0000256" key="5">
    <source>
        <dbReference type="PROSITE-ProRule" id="PRU00076"/>
    </source>
</evidence>
<dbReference type="OrthoDB" id="2015116at2759"/>
<dbReference type="PROSITE" id="PS50026">
    <property type="entry name" value="EGF_3"/>
    <property type="match status" value="1"/>
</dbReference>
<keyword evidence="3" id="KW-0677">Repeat</keyword>
<evidence type="ECO:0000313" key="9">
    <source>
        <dbReference type="Proteomes" id="UP000316079"/>
    </source>
</evidence>
<gene>
    <name evidence="8" type="ORF">DNTS_017122</name>
</gene>
<dbReference type="CDD" id="cd00054">
    <property type="entry name" value="EGF_CA"/>
    <property type="match status" value="1"/>
</dbReference>
<dbReference type="EMBL" id="SRMA01026995">
    <property type="protein sequence ID" value="TRY64427.1"/>
    <property type="molecule type" value="Genomic_DNA"/>
</dbReference>
<name>A0A553NG60_9TELE</name>
<evidence type="ECO:0000256" key="6">
    <source>
        <dbReference type="SAM" id="MobiDB-lite"/>
    </source>
</evidence>
<keyword evidence="2" id="KW-0732">Signal</keyword>
<dbReference type="Gene3D" id="2.10.25.10">
    <property type="entry name" value="Laminin"/>
    <property type="match status" value="1"/>
</dbReference>